<evidence type="ECO:0000256" key="1">
    <source>
        <dbReference type="SAM" id="MobiDB-lite"/>
    </source>
</evidence>
<accession>A0A1L7N1G3</accession>
<keyword evidence="2" id="KW-0812">Transmembrane</keyword>
<protein>
    <submittedName>
        <fullName evidence="3">Uncharacterized protein</fullName>
    </submittedName>
</protein>
<keyword evidence="2" id="KW-0472">Membrane</keyword>
<evidence type="ECO:0000313" key="3">
    <source>
        <dbReference type="EMBL" id="BAW19323.1"/>
    </source>
</evidence>
<keyword evidence="2" id="KW-1133">Transmembrane helix</keyword>
<dbReference type="Proteomes" id="UP000222950">
    <property type="component" value="Segment"/>
</dbReference>
<organism evidence="3 4">
    <name type="scientific">Ralstonia phage RP31</name>
    <dbReference type="NCBI Taxonomy" id="1923890"/>
    <lineage>
        <taxon>Viruses</taxon>
        <taxon>Duplodnaviria</taxon>
        <taxon>Heunggongvirae</taxon>
        <taxon>Uroviricota</taxon>
        <taxon>Caudoviricetes</taxon>
        <taxon>Chimalliviridae</taxon>
        <taxon>Ripduovirus</taxon>
        <taxon>Ripduovirus RP12</taxon>
    </lineage>
</organism>
<name>A0A1L7N1G3_9CAUD</name>
<evidence type="ECO:0000313" key="4">
    <source>
        <dbReference type="Proteomes" id="UP000222950"/>
    </source>
</evidence>
<feature type="compositionally biased region" description="Basic and acidic residues" evidence="1">
    <location>
        <begin position="103"/>
        <end position="113"/>
    </location>
</feature>
<dbReference type="EMBL" id="AP017925">
    <property type="protein sequence ID" value="BAW19323.1"/>
    <property type="molecule type" value="Genomic_DNA"/>
</dbReference>
<proteinExistence type="predicted"/>
<sequence>MAFIQLLVSLWPFLKEMFVGDKIKDQDATKEGASGKQQDKKMQFVSDVARWCVDKMQQSRRFLFMVLVILMLSLFINYKVIGKLMALAPRHDEHQAPHQPAATEKHELPTIPRPDRSISERDVLYEQTVRELNVLYGAPRK</sequence>
<feature type="region of interest" description="Disordered" evidence="1">
    <location>
        <begin position="92"/>
        <end position="113"/>
    </location>
</feature>
<reference evidence="3 4" key="1">
    <citation type="submission" date="2016-12" db="EMBL/GenBank/DDBJ databases">
        <title>Characterization of two jumbo phages RP12 and RP31 infecting the phytopathogen Ralstonia solanacearum.</title>
        <authorList>
            <person name="Kawasaki T."/>
            <person name="Yoshikawa G."/>
            <person name="Ogata H."/>
            <person name="Yamada T."/>
        </authorList>
    </citation>
    <scope>NUCLEOTIDE SEQUENCE [LARGE SCALE GENOMIC DNA]</scope>
    <source>
        <strain evidence="3 4">RP31</strain>
    </source>
</reference>
<evidence type="ECO:0000256" key="2">
    <source>
        <dbReference type="SAM" id="Phobius"/>
    </source>
</evidence>
<feature type="transmembrane region" description="Helical" evidence="2">
    <location>
        <begin position="62"/>
        <end position="81"/>
    </location>
</feature>